<dbReference type="AlphaFoldDB" id="A0A6I5RUR2"/>
<dbReference type="Proteomes" id="UP000471751">
    <property type="component" value="Unassembled WGS sequence"/>
</dbReference>
<proteinExistence type="predicted"/>
<gene>
    <name evidence="3" type="ORF">G3O07_18925</name>
</gene>
<feature type="coiled-coil region" evidence="1">
    <location>
        <begin position="345"/>
        <end position="372"/>
    </location>
</feature>
<dbReference type="CDD" id="cd20708">
    <property type="entry name" value="MIX_IV"/>
    <property type="match status" value="1"/>
</dbReference>
<evidence type="ECO:0000256" key="1">
    <source>
        <dbReference type="SAM" id="Coils"/>
    </source>
</evidence>
<keyword evidence="4" id="KW-1185">Reference proteome</keyword>
<evidence type="ECO:0000313" key="3">
    <source>
        <dbReference type="EMBL" id="NES11346.1"/>
    </source>
</evidence>
<accession>A0A6I5RUR2</accession>
<feature type="domain" description="Toxin VasX N-terminal region" evidence="2">
    <location>
        <begin position="7"/>
        <end position="124"/>
    </location>
</feature>
<keyword evidence="1" id="KW-0175">Coiled coil</keyword>
<dbReference type="EMBL" id="JAAHBT010000236">
    <property type="protein sequence ID" value="NES11346.1"/>
    <property type="molecule type" value="Genomic_DNA"/>
</dbReference>
<name>A0A6I5RUR2_9PSED</name>
<comment type="caution">
    <text evidence="3">The sequence shown here is derived from an EMBL/GenBank/DDBJ whole genome shotgun (WGS) entry which is preliminary data.</text>
</comment>
<reference evidence="3 4" key="1">
    <citation type="submission" date="2020-02" db="EMBL/GenBank/DDBJ databases">
        <title>Broccoli isolated Pseudomonas sp.</title>
        <authorList>
            <person name="Fujikawa T."/>
            <person name="Sawada H."/>
        </authorList>
    </citation>
    <scope>NUCLEOTIDE SEQUENCE [LARGE SCALE GENOMIC DNA]</scope>
    <source>
        <strain evidence="3 4">JCM 32154</strain>
    </source>
</reference>
<dbReference type="Pfam" id="PF20249">
    <property type="entry name" value="VasX_N"/>
    <property type="match status" value="1"/>
</dbReference>
<dbReference type="InterPro" id="IPR046864">
    <property type="entry name" value="VasX_N"/>
</dbReference>
<protein>
    <recommendedName>
        <fullName evidence="2">Toxin VasX N-terminal region domain-containing protein</fullName>
    </recommendedName>
</protein>
<feature type="non-terminal residue" evidence="3">
    <location>
        <position position="1"/>
    </location>
</feature>
<sequence>KGSAQGPHPLPKGWAPKLQPTLKTRSYTLRQLRDGWLYVWDSVDKTFHEYQVIGRMFTRHTWTALEIGQDLRTNPGETHPYLLYPRRSILRLAFSPVQWTWRLCEAMRSGGLQTPWLRDLDLPDYCDTYQVAHGAPLVQLGQSVADIRVQDQPAPNLLSTTLPTNADPADPDRPFKRDFEEALIRGYVPDQHTALFIALDDPLALVDDLSLNLTGRRLEQALFEQQHQEKLQTATAVQTLCGFDYAPLLPAHVAQDPALTRAYTDDLYALLKADDGVERGRDVVDGPESVLVGTWRWEIEALEATFIQRWGKLPHPGTWRRTLAEWRDKRRWREDVHFDELQSFLSRATAQAAQLEAHAQRSERDLLNWLERLAPNADSLFFDTCNPAHSRALLETAEGLATLLGGGEAGQDWLCRQAVKPSTLLGTALFNFNPEIATLVRTVAHNFATTGLLDGRSQGDGRTLPVDPGNPADVTSVATRANELKGVLDLPSVKQSKAYQALSTTARQAFDTLVTVANSSAEGAWHTLSMTLAPALQRAYASAADVLTQAATQALISTQASDHTQLLFNPDFKAQFRRWQQQVLGLQRQIDTQQRTLTRPGAPHDQAAARTALRGLTLQLQDLHFSRPHQLVFKLSPVNRLNVQVDHLHEQLGDLGQKEALAQHRLKSQQRERFNARSRE</sequence>
<organism evidence="3 4">
    <name type="scientific">Pseudomonas laurentiana</name>
    <dbReference type="NCBI Taxonomy" id="2364649"/>
    <lineage>
        <taxon>Bacteria</taxon>
        <taxon>Pseudomonadati</taxon>
        <taxon>Pseudomonadota</taxon>
        <taxon>Gammaproteobacteria</taxon>
        <taxon>Pseudomonadales</taxon>
        <taxon>Pseudomonadaceae</taxon>
        <taxon>Pseudomonas</taxon>
    </lineage>
</organism>
<evidence type="ECO:0000259" key="2">
    <source>
        <dbReference type="Pfam" id="PF20249"/>
    </source>
</evidence>
<evidence type="ECO:0000313" key="4">
    <source>
        <dbReference type="Proteomes" id="UP000471751"/>
    </source>
</evidence>